<dbReference type="PANTHER" id="PTHR31852">
    <property type="entry name" value="LATE EMBRYOGENESIS ABUNDANT (LEA) HYDROXYPROLINE-RICH GLYCOPROTEIN FAMILY"/>
    <property type="match status" value="1"/>
</dbReference>
<dbReference type="STRING" id="3818.A0A445A5Q6"/>
<evidence type="ECO:0000313" key="3">
    <source>
        <dbReference type="EMBL" id="RYR21780.1"/>
    </source>
</evidence>
<evidence type="ECO:0000256" key="1">
    <source>
        <dbReference type="SAM" id="Phobius"/>
    </source>
</evidence>
<accession>A0A445A5Q6</accession>
<dbReference type="SUPFAM" id="SSF117070">
    <property type="entry name" value="LEA14-like"/>
    <property type="match status" value="1"/>
</dbReference>
<evidence type="ECO:0000259" key="2">
    <source>
        <dbReference type="Pfam" id="PF03168"/>
    </source>
</evidence>
<evidence type="ECO:0000313" key="4">
    <source>
        <dbReference type="Proteomes" id="UP000289738"/>
    </source>
</evidence>
<organism evidence="3 4">
    <name type="scientific">Arachis hypogaea</name>
    <name type="common">Peanut</name>
    <dbReference type="NCBI Taxonomy" id="3818"/>
    <lineage>
        <taxon>Eukaryota</taxon>
        <taxon>Viridiplantae</taxon>
        <taxon>Streptophyta</taxon>
        <taxon>Embryophyta</taxon>
        <taxon>Tracheophyta</taxon>
        <taxon>Spermatophyta</taxon>
        <taxon>Magnoliopsida</taxon>
        <taxon>eudicotyledons</taxon>
        <taxon>Gunneridae</taxon>
        <taxon>Pentapetalae</taxon>
        <taxon>rosids</taxon>
        <taxon>fabids</taxon>
        <taxon>Fabales</taxon>
        <taxon>Fabaceae</taxon>
        <taxon>Papilionoideae</taxon>
        <taxon>50 kb inversion clade</taxon>
        <taxon>dalbergioids sensu lato</taxon>
        <taxon>Dalbergieae</taxon>
        <taxon>Pterocarpus clade</taxon>
        <taxon>Arachis</taxon>
    </lineage>
</organism>
<keyword evidence="1" id="KW-1133">Transmembrane helix</keyword>
<reference evidence="3 4" key="1">
    <citation type="submission" date="2019-01" db="EMBL/GenBank/DDBJ databases">
        <title>Sequencing of cultivated peanut Arachis hypogaea provides insights into genome evolution and oil improvement.</title>
        <authorList>
            <person name="Chen X."/>
        </authorList>
    </citation>
    <scope>NUCLEOTIDE SEQUENCE [LARGE SCALE GENOMIC DNA]</scope>
    <source>
        <strain evidence="4">cv. Fuhuasheng</strain>
        <tissue evidence="3">Leaves</tissue>
    </source>
</reference>
<feature type="transmembrane region" description="Helical" evidence="1">
    <location>
        <begin position="17"/>
        <end position="41"/>
    </location>
</feature>
<name>A0A445A5Q6_ARAHY</name>
<dbReference type="InterPro" id="IPR055301">
    <property type="entry name" value="Lea14-like_2"/>
</dbReference>
<dbReference type="InterPro" id="IPR004864">
    <property type="entry name" value="LEA_2"/>
</dbReference>
<keyword evidence="4" id="KW-1185">Reference proteome</keyword>
<protein>
    <recommendedName>
        <fullName evidence="2">Late embryogenesis abundant protein LEA-2 subgroup domain-containing protein</fullName>
    </recommendedName>
</protein>
<gene>
    <name evidence="3" type="ORF">Ahy_B03g067098</name>
</gene>
<dbReference type="Proteomes" id="UP000289738">
    <property type="component" value="Chromosome B03"/>
</dbReference>
<proteinExistence type="predicted"/>
<comment type="caution">
    <text evidence="3">The sequence shown here is derived from an EMBL/GenBank/DDBJ whole genome shotgun (WGS) entry which is preliminary data.</text>
</comment>
<dbReference type="OrthoDB" id="674678at2759"/>
<dbReference type="Gramene" id="arahy.Tifrunner.gnm2.ann2.Ah13g176300.1">
    <property type="protein sequence ID" value="arahy.Tifrunner.gnm2.ann2.Ah13g176300.1-CDS-1"/>
    <property type="gene ID" value="arahy.Tifrunner.gnm2.ann2.Ah13g176300"/>
</dbReference>
<sequence length="196" mass="21343">MTFESGTGSKSRRIRRCCVIVCAIMVVVISVIIVTLFLTVFRARDPKVSIHAVDLDKFDLFQPNVTSVPLAMVITITNPNYGTFYYKNSTGYLNYHEMMIAEASIDPGSVPARSTVNVSATAGVMSEKLMGHEKFFEDLALGGLNFTATATLPGKVVALLHIIKVKATVDIWCDVSFNITTLPITVASSCKTKITV</sequence>
<keyword evidence="1" id="KW-0472">Membrane</keyword>
<dbReference type="Pfam" id="PF03168">
    <property type="entry name" value="LEA_2"/>
    <property type="match status" value="1"/>
</dbReference>
<dbReference type="Gene3D" id="2.60.40.1820">
    <property type="match status" value="1"/>
</dbReference>
<keyword evidence="1" id="KW-0812">Transmembrane</keyword>
<dbReference type="EMBL" id="SDMP01000013">
    <property type="protein sequence ID" value="RYR21780.1"/>
    <property type="molecule type" value="Genomic_DNA"/>
</dbReference>
<feature type="domain" description="Late embryogenesis abundant protein LEA-2 subgroup" evidence="2">
    <location>
        <begin position="74"/>
        <end position="164"/>
    </location>
</feature>
<dbReference type="AlphaFoldDB" id="A0A445A5Q6"/>